<gene>
    <name evidence="3" type="ORF">ACEZDJ_25605</name>
</gene>
<dbReference type="Pfam" id="PF07228">
    <property type="entry name" value="SpoIIE"/>
    <property type="match status" value="1"/>
</dbReference>
<dbReference type="Proteomes" id="UP001592528">
    <property type="component" value="Unassembled WGS sequence"/>
</dbReference>
<evidence type="ECO:0000313" key="4">
    <source>
        <dbReference type="Proteomes" id="UP001592528"/>
    </source>
</evidence>
<dbReference type="SMART" id="SM00331">
    <property type="entry name" value="PP2C_SIG"/>
    <property type="match status" value="1"/>
</dbReference>
<dbReference type="EC" id="3.1.3.16" evidence="3"/>
<dbReference type="EMBL" id="JBHEZZ010000016">
    <property type="protein sequence ID" value="MFC1404675.1"/>
    <property type="molecule type" value="Genomic_DNA"/>
</dbReference>
<accession>A0ABV6UT82</accession>
<dbReference type="PANTHER" id="PTHR43156">
    <property type="entry name" value="STAGE II SPORULATION PROTEIN E-RELATED"/>
    <property type="match status" value="1"/>
</dbReference>
<dbReference type="InterPro" id="IPR001932">
    <property type="entry name" value="PPM-type_phosphatase-like_dom"/>
</dbReference>
<dbReference type="InterPro" id="IPR036457">
    <property type="entry name" value="PPM-type-like_dom_sf"/>
</dbReference>
<reference evidence="3 4" key="1">
    <citation type="submission" date="2024-09" db="EMBL/GenBank/DDBJ databases">
        <authorList>
            <person name="Lee S.D."/>
        </authorList>
    </citation>
    <scope>NUCLEOTIDE SEQUENCE [LARGE SCALE GENOMIC DNA]</scope>
    <source>
        <strain evidence="3 4">N1-5</strain>
    </source>
</reference>
<name>A0ABV6UT82_9ACTN</name>
<feature type="domain" description="PPM-type phosphatase" evidence="2">
    <location>
        <begin position="63"/>
        <end position="285"/>
    </location>
</feature>
<organism evidence="3 4">
    <name type="scientific">Streptacidiphilus cavernicola</name>
    <dbReference type="NCBI Taxonomy" id="3342716"/>
    <lineage>
        <taxon>Bacteria</taxon>
        <taxon>Bacillati</taxon>
        <taxon>Actinomycetota</taxon>
        <taxon>Actinomycetes</taxon>
        <taxon>Kitasatosporales</taxon>
        <taxon>Streptomycetaceae</taxon>
        <taxon>Streptacidiphilus</taxon>
    </lineage>
</organism>
<comment type="caution">
    <text evidence="3">The sequence shown here is derived from an EMBL/GenBank/DDBJ whole genome shotgun (WGS) entry which is preliminary data.</text>
</comment>
<evidence type="ECO:0000313" key="3">
    <source>
        <dbReference type="EMBL" id="MFC1404675.1"/>
    </source>
</evidence>
<dbReference type="Gene3D" id="3.60.40.10">
    <property type="entry name" value="PPM-type phosphatase domain"/>
    <property type="match status" value="1"/>
</dbReference>
<sequence length="299" mass="31427">MTTGPRLSRPARPTALFADRLLQRPLRRLALLGEDSAAAQQAALAPHPASNSNAAVTAEVGPLSVAARYLAADPDTGIGGDFYAVQQTPHGIRLLIGDVRGKGPGAGGVAAILLSAFRRAAQHAATVEEVAARLDRTMERAASLRFRADADEDFATALVVEISTDLSVLRLVNCGHIPPLLLTGRRTWTLEPGRRRPPLGLATTLGTADTPADLVRLPRGATLLLLTDGVTEARSPEGEFYEPLTALATARPGSPGPLLDTLCREVLRHSGGPARDDIAMLAVHRPPSAERTDGRGTPA</sequence>
<evidence type="ECO:0000256" key="1">
    <source>
        <dbReference type="ARBA" id="ARBA00022801"/>
    </source>
</evidence>
<dbReference type="PANTHER" id="PTHR43156:SF2">
    <property type="entry name" value="STAGE II SPORULATION PROTEIN E"/>
    <property type="match status" value="1"/>
</dbReference>
<proteinExistence type="predicted"/>
<keyword evidence="4" id="KW-1185">Reference proteome</keyword>
<keyword evidence="1 3" id="KW-0378">Hydrolase</keyword>
<dbReference type="GO" id="GO:0004722">
    <property type="term" value="F:protein serine/threonine phosphatase activity"/>
    <property type="evidence" value="ECO:0007669"/>
    <property type="project" value="UniProtKB-EC"/>
</dbReference>
<dbReference type="InterPro" id="IPR052016">
    <property type="entry name" value="Bact_Sigma-Reg"/>
</dbReference>
<protein>
    <submittedName>
        <fullName evidence="3">PP2C family protein-serine/threonine phosphatase</fullName>
        <ecNumber evidence="3">3.1.3.16</ecNumber>
    </submittedName>
</protein>
<dbReference type="RefSeq" id="WP_051724792.1">
    <property type="nucleotide sequence ID" value="NZ_JBHEZZ010000016.1"/>
</dbReference>
<dbReference type="SUPFAM" id="SSF81606">
    <property type="entry name" value="PP2C-like"/>
    <property type="match status" value="1"/>
</dbReference>
<evidence type="ECO:0000259" key="2">
    <source>
        <dbReference type="SMART" id="SM00331"/>
    </source>
</evidence>